<sequence>MSEKREDQHPENQKLWDKTFEDNEGRDSQGNLSRMQRRRQTSHDSRITTILVLLIIILAIMPIVYWAQHQQSFNHPAREEKVAATSKSHKKASSHKKRSHKKSSKHDRSSQELDNQTASASSSSYQSNQTGQSNSQSNSNNRSYVTVNQGQGMYRVAANNGLTVDQLARMNNLKPGSQIHPGQQLRVK</sequence>
<name>A0A0R2IA92_9LACO</name>
<dbReference type="InterPro" id="IPR018392">
    <property type="entry name" value="LysM"/>
</dbReference>
<dbReference type="STRING" id="396268.IV45_GL000485"/>
<keyword evidence="2" id="KW-0472">Membrane</keyword>
<dbReference type="CDD" id="cd00118">
    <property type="entry name" value="LysM"/>
    <property type="match status" value="1"/>
</dbReference>
<dbReference type="InterPro" id="IPR049981">
    <property type="entry name" value="SPy_0802-like"/>
</dbReference>
<feature type="domain" description="LysM" evidence="3">
    <location>
        <begin position="143"/>
        <end position="187"/>
    </location>
</feature>
<protein>
    <recommendedName>
        <fullName evidence="3">LysM domain-containing protein</fullName>
    </recommendedName>
</protein>
<reference evidence="4 5" key="1">
    <citation type="journal article" date="2015" name="Genome Announc.">
        <title>Expanding the biotechnology potential of lactobacilli through comparative genomics of 213 strains and associated genera.</title>
        <authorList>
            <person name="Sun Z."/>
            <person name="Harris H.M."/>
            <person name="McCann A."/>
            <person name="Guo C."/>
            <person name="Argimon S."/>
            <person name="Zhang W."/>
            <person name="Yang X."/>
            <person name="Jeffery I.B."/>
            <person name="Cooney J.C."/>
            <person name="Kagawa T.F."/>
            <person name="Liu W."/>
            <person name="Song Y."/>
            <person name="Salvetti E."/>
            <person name="Wrobel A."/>
            <person name="Rasinkangas P."/>
            <person name="Parkhill J."/>
            <person name="Rea M.C."/>
            <person name="O'Sullivan O."/>
            <person name="Ritari J."/>
            <person name="Douillard F.P."/>
            <person name="Paul Ross R."/>
            <person name="Yang R."/>
            <person name="Briner A.E."/>
            <person name="Felis G.E."/>
            <person name="de Vos W.M."/>
            <person name="Barrangou R."/>
            <person name="Klaenhammer T.R."/>
            <person name="Caufield P.W."/>
            <person name="Cui Y."/>
            <person name="Zhang H."/>
            <person name="O'Toole P.W."/>
        </authorList>
    </citation>
    <scope>NUCLEOTIDE SEQUENCE [LARGE SCALE GENOMIC DNA]</scope>
    <source>
        <strain evidence="4 5">DSM 17896</strain>
    </source>
</reference>
<comment type="caution">
    <text evidence="4">The sequence shown here is derived from an EMBL/GenBank/DDBJ whole genome shotgun (WGS) entry which is preliminary data.</text>
</comment>
<dbReference type="OrthoDB" id="2152150at2"/>
<evidence type="ECO:0000313" key="5">
    <source>
        <dbReference type="Proteomes" id="UP000050934"/>
    </source>
</evidence>
<evidence type="ECO:0000313" key="4">
    <source>
        <dbReference type="EMBL" id="KRN58858.1"/>
    </source>
</evidence>
<organism evidence="4 5">
    <name type="scientific">Limosilactobacillus secaliphilus</name>
    <dbReference type="NCBI Taxonomy" id="396268"/>
    <lineage>
        <taxon>Bacteria</taxon>
        <taxon>Bacillati</taxon>
        <taxon>Bacillota</taxon>
        <taxon>Bacilli</taxon>
        <taxon>Lactobacillales</taxon>
        <taxon>Lactobacillaceae</taxon>
        <taxon>Limosilactobacillus</taxon>
    </lineage>
</organism>
<dbReference type="Proteomes" id="UP000050934">
    <property type="component" value="Unassembled WGS sequence"/>
</dbReference>
<gene>
    <name evidence="4" type="ORF">IV45_GL000485</name>
</gene>
<dbReference type="SMART" id="SM00257">
    <property type="entry name" value="LysM"/>
    <property type="match status" value="1"/>
</dbReference>
<dbReference type="Gene3D" id="3.10.350.10">
    <property type="entry name" value="LysM domain"/>
    <property type="match status" value="1"/>
</dbReference>
<dbReference type="NCBIfam" id="NF042931">
    <property type="entry name" value="SAG1386_EF1546"/>
    <property type="match status" value="1"/>
</dbReference>
<evidence type="ECO:0000256" key="2">
    <source>
        <dbReference type="SAM" id="Phobius"/>
    </source>
</evidence>
<dbReference type="PATRIC" id="fig|396268.3.peg.492"/>
<feature type="compositionally biased region" description="Low complexity" evidence="1">
    <location>
        <begin position="115"/>
        <end position="144"/>
    </location>
</feature>
<dbReference type="RefSeq" id="WP_057741109.1">
    <property type="nucleotide sequence ID" value="NZ_JQBW01000009.1"/>
</dbReference>
<proteinExistence type="predicted"/>
<dbReference type="AlphaFoldDB" id="A0A0R2IA92"/>
<evidence type="ECO:0000256" key="1">
    <source>
        <dbReference type="SAM" id="MobiDB-lite"/>
    </source>
</evidence>
<dbReference type="PROSITE" id="PS51782">
    <property type="entry name" value="LYSM"/>
    <property type="match status" value="1"/>
</dbReference>
<feature type="region of interest" description="Disordered" evidence="1">
    <location>
        <begin position="1"/>
        <end position="43"/>
    </location>
</feature>
<feature type="transmembrane region" description="Helical" evidence="2">
    <location>
        <begin position="47"/>
        <end position="67"/>
    </location>
</feature>
<feature type="compositionally biased region" description="Basic and acidic residues" evidence="1">
    <location>
        <begin position="1"/>
        <end position="27"/>
    </location>
</feature>
<keyword evidence="2" id="KW-1133">Transmembrane helix</keyword>
<evidence type="ECO:0000259" key="3">
    <source>
        <dbReference type="PROSITE" id="PS51782"/>
    </source>
</evidence>
<dbReference type="SUPFAM" id="SSF54106">
    <property type="entry name" value="LysM domain"/>
    <property type="match status" value="1"/>
</dbReference>
<keyword evidence="2" id="KW-0812">Transmembrane</keyword>
<feature type="compositionally biased region" description="Basic residues" evidence="1">
    <location>
        <begin position="87"/>
        <end position="105"/>
    </location>
</feature>
<dbReference type="EMBL" id="JQBW01000009">
    <property type="protein sequence ID" value="KRN58858.1"/>
    <property type="molecule type" value="Genomic_DNA"/>
</dbReference>
<accession>A0A0R2IA92</accession>
<keyword evidence="5" id="KW-1185">Reference proteome</keyword>
<dbReference type="InterPro" id="IPR036779">
    <property type="entry name" value="LysM_dom_sf"/>
</dbReference>
<dbReference type="Pfam" id="PF01476">
    <property type="entry name" value="LysM"/>
    <property type="match status" value="1"/>
</dbReference>
<feature type="region of interest" description="Disordered" evidence="1">
    <location>
        <begin position="77"/>
        <end position="144"/>
    </location>
</feature>